<reference evidence="5" key="1">
    <citation type="submission" date="2021-01" db="EMBL/GenBank/DDBJ databases">
        <title>Adiantum capillus-veneris genome.</title>
        <authorList>
            <person name="Fang Y."/>
            <person name="Liao Q."/>
        </authorList>
    </citation>
    <scope>NUCLEOTIDE SEQUENCE</scope>
    <source>
        <strain evidence="5">H3</strain>
        <tissue evidence="5">Leaf</tissue>
    </source>
</reference>
<dbReference type="PANTHER" id="PTHR10048:SF14">
    <property type="entry name" value="LD28067P"/>
    <property type="match status" value="1"/>
</dbReference>
<feature type="region of interest" description="Disordered" evidence="2">
    <location>
        <begin position="218"/>
        <end position="242"/>
    </location>
</feature>
<comment type="caution">
    <text evidence="5">The sequence shown here is derived from an EMBL/GenBank/DDBJ whole genome shotgun (WGS) entry which is preliminary data.</text>
</comment>
<dbReference type="SUPFAM" id="SSF49562">
    <property type="entry name" value="C2 domain (Calcium/lipid-binding domain, CaLB)"/>
    <property type="match status" value="1"/>
</dbReference>
<dbReference type="AlphaFoldDB" id="A0A9D4UM19"/>
<gene>
    <name evidence="5" type="ORF">GOP47_0014315</name>
</gene>
<dbReference type="InterPro" id="IPR001263">
    <property type="entry name" value="PI3K_accessory_dom"/>
</dbReference>
<dbReference type="GO" id="GO:0005942">
    <property type="term" value="C:phosphatidylinositol 3-kinase complex"/>
    <property type="evidence" value="ECO:0007669"/>
    <property type="project" value="TreeGrafter"/>
</dbReference>
<feature type="domain" description="C2 PI3K-type" evidence="4">
    <location>
        <begin position="426"/>
        <end position="577"/>
    </location>
</feature>
<dbReference type="GO" id="GO:0048015">
    <property type="term" value="P:phosphatidylinositol-mediated signaling"/>
    <property type="evidence" value="ECO:0007669"/>
    <property type="project" value="TreeGrafter"/>
</dbReference>
<dbReference type="PROSITE" id="PS51547">
    <property type="entry name" value="C2_PI3K"/>
    <property type="match status" value="1"/>
</dbReference>
<dbReference type="InterPro" id="IPR035892">
    <property type="entry name" value="C2_domain_sf"/>
</dbReference>
<evidence type="ECO:0000313" key="6">
    <source>
        <dbReference type="Proteomes" id="UP000886520"/>
    </source>
</evidence>
<evidence type="ECO:0000256" key="2">
    <source>
        <dbReference type="SAM" id="MobiDB-lite"/>
    </source>
</evidence>
<dbReference type="OrthoDB" id="67688at2759"/>
<feature type="compositionally biased region" description="Polar residues" evidence="2">
    <location>
        <begin position="220"/>
        <end position="236"/>
    </location>
</feature>
<evidence type="ECO:0000259" key="3">
    <source>
        <dbReference type="PROSITE" id="PS51545"/>
    </source>
</evidence>
<dbReference type="InterPro" id="IPR015433">
    <property type="entry name" value="PI3/4_kinase"/>
</dbReference>
<sequence length="753" mass="85828">MDAFLKPMHDWKSELLDVADSLLVELDVYQERSQKVSEAYVMLLASVWEDQIFNDDDDFVYSFGDGRGNLPIRFGPSLALRIWDDKARPVESCREFHDELKLLSMAASASAWLQRFAIILEYGLVFFDPAAGRGSPVDKIRARDLQGARLLSEDPNGCTLEIFLAPLTTLHVHLSNAYMTKQWLNILLHVVITGSAAFPPPQDGKGSTKDTGALLHRASQRQGTRQSFTTDDQPTYHQPREQNKLLTHADTNGLEVDPETKHSIKHGQTFKMHEPLCVHKQPSRPSRDRIWATCLGLQEPLVNSSLIFHPLDVARKNGLSNLSAEFGVVEPNYQTEIKAVRACLQVDNKCRESQHLELPDAALRKYGPVKTGDKEMAVTNRESIKREAFTDFFEAVETHNEPVMPRPTTFMRRLYLHVHILECCLNEAAIEESIQSAVDSSLSYYNVVACLYHGGEKLSHSHELSTTFVMGCPQLRWNELLTFPILLYDLPQEVRLNLALYHGVLYGSDQVNCKLVGWTNFCFVGEKGVLKSTRHNLKLWKDPPFYSCGTFAENTTDEFCGVLSVQLDYSAYSISLQQQEDETVYTDEENDPPTPTDEEIDLLDTIITNSDVITSPTEAQKHLLWQRRHSLVENALALPKFLMAVPWSKYHCVLETHRILKRWKPLPPFYALQLLGPQFGDKSVRDYAVDRLHHLTEEEFHLVLIQLVQALVYEPYNKSSLLQLLLERAVNWKIGHHLFWLVKVISTSSDLKY</sequence>
<dbReference type="PROSITE" id="PS51545">
    <property type="entry name" value="PIK_HELICAL"/>
    <property type="match status" value="1"/>
</dbReference>
<dbReference type="InterPro" id="IPR002420">
    <property type="entry name" value="PI3K-type_C2_dom"/>
</dbReference>
<name>A0A9D4UM19_ADICA</name>
<dbReference type="Pfam" id="PF00613">
    <property type="entry name" value="PI3Ka"/>
    <property type="match status" value="1"/>
</dbReference>
<feature type="domain" description="PIK helical" evidence="3">
    <location>
        <begin position="589"/>
        <end position="753"/>
    </location>
</feature>
<dbReference type="GO" id="GO:0005737">
    <property type="term" value="C:cytoplasm"/>
    <property type="evidence" value="ECO:0007669"/>
    <property type="project" value="TreeGrafter"/>
</dbReference>
<evidence type="ECO:0000313" key="5">
    <source>
        <dbReference type="EMBL" id="KAI5069972.1"/>
    </source>
</evidence>
<dbReference type="SMART" id="SM00145">
    <property type="entry name" value="PI3Ka"/>
    <property type="match status" value="1"/>
</dbReference>
<comment type="similarity">
    <text evidence="1">Belongs to the PI3/PI4-kinase family.</text>
</comment>
<dbReference type="Gene3D" id="1.25.40.70">
    <property type="entry name" value="Phosphatidylinositol 3-kinase, accessory domain (PIK)"/>
    <property type="match status" value="1"/>
</dbReference>
<dbReference type="EMBL" id="JABFUD020000014">
    <property type="protein sequence ID" value="KAI5069972.1"/>
    <property type="molecule type" value="Genomic_DNA"/>
</dbReference>
<dbReference type="Gene3D" id="2.60.40.150">
    <property type="entry name" value="C2 domain"/>
    <property type="match status" value="1"/>
</dbReference>
<dbReference type="GO" id="GO:0005886">
    <property type="term" value="C:plasma membrane"/>
    <property type="evidence" value="ECO:0007669"/>
    <property type="project" value="TreeGrafter"/>
</dbReference>
<dbReference type="SUPFAM" id="SSF48371">
    <property type="entry name" value="ARM repeat"/>
    <property type="match status" value="1"/>
</dbReference>
<dbReference type="GO" id="GO:0043491">
    <property type="term" value="P:phosphatidylinositol 3-kinase/protein kinase B signal transduction"/>
    <property type="evidence" value="ECO:0007669"/>
    <property type="project" value="TreeGrafter"/>
</dbReference>
<keyword evidence="6" id="KW-1185">Reference proteome</keyword>
<evidence type="ECO:0000259" key="4">
    <source>
        <dbReference type="PROSITE" id="PS51547"/>
    </source>
</evidence>
<protein>
    <recommendedName>
        <fullName evidence="7">PH domain-containing protein</fullName>
    </recommendedName>
</protein>
<dbReference type="Pfam" id="PF00792">
    <property type="entry name" value="PI3K_C2"/>
    <property type="match status" value="1"/>
</dbReference>
<evidence type="ECO:0008006" key="7">
    <source>
        <dbReference type="Google" id="ProtNLM"/>
    </source>
</evidence>
<dbReference type="PANTHER" id="PTHR10048">
    <property type="entry name" value="PHOSPHATIDYLINOSITOL KINASE"/>
    <property type="match status" value="1"/>
</dbReference>
<proteinExistence type="inferred from homology"/>
<dbReference type="InterPro" id="IPR042236">
    <property type="entry name" value="PI3K_accessory_sf"/>
</dbReference>
<dbReference type="GO" id="GO:0035005">
    <property type="term" value="F:1-phosphatidylinositol-4-phosphate 3-kinase activity"/>
    <property type="evidence" value="ECO:0007669"/>
    <property type="project" value="TreeGrafter"/>
</dbReference>
<dbReference type="GO" id="GO:0016477">
    <property type="term" value="P:cell migration"/>
    <property type="evidence" value="ECO:0007669"/>
    <property type="project" value="TreeGrafter"/>
</dbReference>
<organism evidence="5 6">
    <name type="scientific">Adiantum capillus-veneris</name>
    <name type="common">Maidenhair fern</name>
    <dbReference type="NCBI Taxonomy" id="13818"/>
    <lineage>
        <taxon>Eukaryota</taxon>
        <taxon>Viridiplantae</taxon>
        <taxon>Streptophyta</taxon>
        <taxon>Embryophyta</taxon>
        <taxon>Tracheophyta</taxon>
        <taxon>Polypodiopsida</taxon>
        <taxon>Polypodiidae</taxon>
        <taxon>Polypodiales</taxon>
        <taxon>Pteridineae</taxon>
        <taxon>Pteridaceae</taxon>
        <taxon>Vittarioideae</taxon>
        <taxon>Adiantum</taxon>
    </lineage>
</organism>
<dbReference type="GO" id="GO:0016303">
    <property type="term" value="F:1-phosphatidylinositol-3-kinase activity"/>
    <property type="evidence" value="ECO:0007669"/>
    <property type="project" value="TreeGrafter"/>
</dbReference>
<dbReference type="InterPro" id="IPR016024">
    <property type="entry name" value="ARM-type_fold"/>
</dbReference>
<dbReference type="Proteomes" id="UP000886520">
    <property type="component" value="Chromosome 14"/>
</dbReference>
<evidence type="ECO:0000256" key="1">
    <source>
        <dbReference type="PROSITE-ProRule" id="PRU00880"/>
    </source>
</evidence>
<accession>A0A9D4UM19</accession>